<dbReference type="Proteomes" id="UP001172778">
    <property type="component" value="Unassembled WGS sequence"/>
</dbReference>
<gene>
    <name evidence="2" type="ORF">PZA18_21380</name>
</gene>
<dbReference type="EMBL" id="JARRAF010000043">
    <property type="protein sequence ID" value="MDK2126600.1"/>
    <property type="molecule type" value="Genomic_DNA"/>
</dbReference>
<dbReference type="PANTHER" id="PTHR36444">
    <property type="entry name" value="TRANSCRIPTIONAL REGULATOR PROTEIN YOBU-RELATED"/>
    <property type="match status" value="1"/>
</dbReference>
<name>A0ABT7E2R3_9NEIS</name>
<feature type="domain" description="AraC effector-binding" evidence="1">
    <location>
        <begin position="1"/>
        <end position="148"/>
    </location>
</feature>
<reference evidence="2" key="1">
    <citation type="submission" date="2023-03" db="EMBL/GenBank/DDBJ databases">
        <title>Chitinimonas shenzhenensis gen. nov., sp. nov., a novel member of family Burkholderiaceae isolated from activated sludge collected in Shen Zhen, China.</title>
        <authorList>
            <person name="Wang X."/>
        </authorList>
    </citation>
    <scope>NUCLEOTIDE SEQUENCE</scope>
    <source>
        <strain evidence="2">DQS-5</strain>
    </source>
</reference>
<dbReference type="InterPro" id="IPR010499">
    <property type="entry name" value="AraC_E-bd"/>
</dbReference>
<proteinExistence type="predicted"/>
<dbReference type="InterPro" id="IPR053182">
    <property type="entry name" value="YobU-like_regulator"/>
</dbReference>
<organism evidence="2 3">
    <name type="scientific">Parachitinimonas caeni</name>
    <dbReference type="NCBI Taxonomy" id="3031301"/>
    <lineage>
        <taxon>Bacteria</taxon>
        <taxon>Pseudomonadati</taxon>
        <taxon>Pseudomonadota</taxon>
        <taxon>Betaproteobacteria</taxon>
        <taxon>Neisseriales</taxon>
        <taxon>Chitinibacteraceae</taxon>
        <taxon>Parachitinimonas</taxon>
    </lineage>
</organism>
<dbReference type="SUPFAM" id="SSF55136">
    <property type="entry name" value="Probable bacterial effector-binding domain"/>
    <property type="match status" value="1"/>
</dbReference>
<comment type="caution">
    <text evidence="2">The sequence shown here is derived from an EMBL/GenBank/DDBJ whole genome shotgun (WGS) entry which is preliminary data.</text>
</comment>
<dbReference type="InterPro" id="IPR029441">
    <property type="entry name" value="Cass2"/>
</dbReference>
<evidence type="ECO:0000313" key="3">
    <source>
        <dbReference type="Proteomes" id="UP001172778"/>
    </source>
</evidence>
<keyword evidence="3" id="KW-1185">Reference proteome</keyword>
<dbReference type="SMART" id="SM00871">
    <property type="entry name" value="AraC_E_bind"/>
    <property type="match status" value="1"/>
</dbReference>
<accession>A0ABT7E2R3</accession>
<dbReference type="InterPro" id="IPR011256">
    <property type="entry name" value="Reg_factor_effector_dom_sf"/>
</dbReference>
<evidence type="ECO:0000313" key="2">
    <source>
        <dbReference type="EMBL" id="MDK2126600.1"/>
    </source>
</evidence>
<dbReference type="RefSeq" id="WP_284102919.1">
    <property type="nucleotide sequence ID" value="NZ_JARRAF010000043.1"/>
</dbReference>
<dbReference type="Pfam" id="PF14526">
    <property type="entry name" value="Cass2"/>
    <property type="match status" value="1"/>
</dbReference>
<dbReference type="PANTHER" id="PTHR36444:SF2">
    <property type="entry name" value="TRANSCRIPTIONAL REGULATOR PROTEIN YOBU-RELATED"/>
    <property type="match status" value="1"/>
</dbReference>
<protein>
    <submittedName>
        <fullName evidence="2">GyrI-like domain-containing protein</fullName>
    </submittedName>
</protein>
<dbReference type="Gene3D" id="3.20.80.10">
    <property type="entry name" value="Regulatory factor, effector binding domain"/>
    <property type="match status" value="1"/>
</dbReference>
<sequence length="148" mass="16373">MPTQTLQQALHIVGIALHTHNGEAFDTIPQHWQRFGSEQVLSRIPNKLSDDVYAVYTRFENSPLRPDSRYTLIIGAAVTSTDAMPEGMSSVTIPPSLRKTYPVEPATPQQVGATWLQLWQEPGLQSTAVADFERFTPDGRIEISIGVA</sequence>
<evidence type="ECO:0000259" key="1">
    <source>
        <dbReference type="SMART" id="SM00871"/>
    </source>
</evidence>